<feature type="non-terminal residue" evidence="1">
    <location>
        <position position="1"/>
    </location>
</feature>
<organism evidence="1 2">
    <name type="scientific">Piromyces finnis</name>
    <dbReference type="NCBI Taxonomy" id="1754191"/>
    <lineage>
        <taxon>Eukaryota</taxon>
        <taxon>Fungi</taxon>
        <taxon>Fungi incertae sedis</taxon>
        <taxon>Chytridiomycota</taxon>
        <taxon>Chytridiomycota incertae sedis</taxon>
        <taxon>Neocallimastigomycetes</taxon>
        <taxon>Neocallimastigales</taxon>
        <taxon>Neocallimastigaceae</taxon>
        <taxon>Piromyces</taxon>
    </lineage>
</organism>
<dbReference type="AlphaFoldDB" id="A0A1Y1VEC3"/>
<reference evidence="1 2" key="1">
    <citation type="submission" date="2016-08" db="EMBL/GenBank/DDBJ databases">
        <title>Genomes of anaerobic fungi encode conserved fungal cellulosomes for biomass hydrolysis.</title>
        <authorList>
            <consortium name="DOE Joint Genome Institute"/>
            <person name="Haitjema C.H."/>
            <person name="Gilmore S.P."/>
            <person name="Henske J.K."/>
            <person name="Solomon K.V."/>
            <person name="De Groot R."/>
            <person name="Kuo A."/>
            <person name="Mondo S.J."/>
            <person name="Salamov A.A."/>
            <person name="Labutti K."/>
            <person name="Zhao Z."/>
            <person name="Chiniquy J."/>
            <person name="Barry K."/>
            <person name="Brewer H.M."/>
            <person name="Purvine S.O."/>
            <person name="Wright A.T."/>
            <person name="Boxma B."/>
            <person name="Van Alen T."/>
            <person name="Hackstein J.H."/>
            <person name="Baker S.E."/>
            <person name="Grigoriev I.V."/>
            <person name="O'Malley M.A."/>
        </authorList>
    </citation>
    <scope>NUCLEOTIDE SEQUENCE [LARGE SCALE GENOMIC DNA]</scope>
    <source>
        <strain evidence="2">finn</strain>
    </source>
</reference>
<gene>
    <name evidence="1" type="ORF">BCR36DRAFT_284830</name>
</gene>
<name>A0A1Y1VEC3_9FUNG</name>
<protein>
    <submittedName>
        <fullName evidence="1">Uncharacterized protein</fullName>
    </submittedName>
</protein>
<dbReference type="Proteomes" id="UP000193719">
    <property type="component" value="Unassembled WGS sequence"/>
</dbReference>
<dbReference type="EMBL" id="MCFH01000013">
    <property type="protein sequence ID" value="ORX53347.1"/>
    <property type="molecule type" value="Genomic_DNA"/>
</dbReference>
<dbReference type="OrthoDB" id="10438556at2759"/>
<proteinExistence type="predicted"/>
<reference evidence="1 2" key="2">
    <citation type="submission" date="2016-08" db="EMBL/GenBank/DDBJ databases">
        <title>Pervasive Adenine N6-methylation of Active Genes in Fungi.</title>
        <authorList>
            <consortium name="DOE Joint Genome Institute"/>
            <person name="Mondo S.J."/>
            <person name="Dannebaum R.O."/>
            <person name="Kuo R.C."/>
            <person name="Labutti K."/>
            <person name="Haridas S."/>
            <person name="Kuo A."/>
            <person name="Salamov A."/>
            <person name="Ahrendt S.R."/>
            <person name="Lipzen A."/>
            <person name="Sullivan W."/>
            <person name="Andreopoulos W.B."/>
            <person name="Clum A."/>
            <person name="Lindquist E."/>
            <person name="Daum C."/>
            <person name="Ramamoorthy G.K."/>
            <person name="Gryganskyi A."/>
            <person name="Culley D."/>
            <person name="Magnuson J.K."/>
            <person name="James T.Y."/>
            <person name="O'Malley M.A."/>
            <person name="Stajich J.E."/>
            <person name="Spatafora J.W."/>
            <person name="Visel A."/>
            <person name="Grigoriev I.V."/>
        </authorList>
    </citation>
    <scope>NUCLEOTIDE SEQUENCE [LARGE SCALE GENOMIC DNA]</scope>
    <source>
        <strain evidence="2">finn</strain>
    </source>
</reference>
<sequence>KPIITPIPKIDNININTNYEQIKIELDKAVKGFTSINPLTNPVKDFVGLDIDTKMESDDLLSLDLDVKEDKKTVKPKNIDINDKMLKDAIENALNGSLINEAIQNVNDNNQLLNLNLDLQSTSSIDTNLLSSMTALSSSVVTPIITTAATTFDSSNLIIPIENSLDRNQLESLATSFNLQDPSLNLNTSQLPKIGVDIEKETELEIGTKRKLKEIEDDKPNLVRSYSENQEVLMDEVFNSEQFSSEEDLSLSETNQPPMQKKKKMMRWEKASFSPFQQNRRNRMSKLKNVVRSLSTDSINTTLLAADPATQNHFSIDTKSAIKNSVMETTSPTSMEGFTNEYLNLNDINSMNGMNMNNRQNK</sequence>
<accession>A0A1Y1VEC3</accession>
<comment type="caution">
    <text evidence="1">The sequence shown here is derived from an EMBL/GenBank/DDBJ whole genome shotgun (WGS) entry which is preliminary data.</text>
</comment>
<keyword evidence="2" id="KW-1185">Reference proteome</keyword>
<evidence type="ECO:0000313" key="1">
    <source>
        <dbReference type="EMBL" id="ORX53347.1"/>
    </source>
</evidence>
<evidence type="ECO:0000313" key="2">
    <source>
        <dbReference type="Proteomes" id="UP000193719"/>
    </source>
</evidence>